<evidence type="ECO:0000313" key="8">
    <source>
        <dbReference type="Proteomes" id="UP000546213"/>
    </source>
</evidence>
<keyword evidence="5" id="KW-0812">Transmembrane</keyword>
<keyword evidence="8" id="KW-1185">Reference proteome</keyword>
<evidence type="ECO:0000256" key="1">
    <source>
        <dbReference type="ARBA" id="ARBA00022737"/>
    </source>
</evidence>
<proteinExistence type="predicted"/>
<dbReference type="PANTHER" id="PTHR23206:SF7">
    <property type="entry name" value="PROTEIN KINASE DOMAIN-CONTAINING PROTEIN"/>
    <property type="match status" value="1"/>
</dbReference>
<dbReference type="Gene3D" id="1.25.40.20">
    <property type="entry name" value="Ankyrin repeat-containing domain"/>
    <property type="match status" value="2"/>
</dbReference>
<evidence type="ECO:0000313" key="7">
    <source>
        <dbReference type="EMBL" id="KAF5577580.1"/>
    </source>
</evidence>
<feature type="chain" id="PRO_5034023759" evidence="6">
    <location>
        <begin position="31"/>
        <end position="1670"/>
    </location>
</feature>
<dbReference type="InterPro" id="IPR002110">
    <property type="entry name" value="Ankyrin_rpt"/>
</dbReference>
<dbReference type="Pfam" id="PF12796">
    <property type="entry name" value="Ank_2"/>
    <property type="match status" value="3"/>
</dbReference>
<comment type="caution">
    <text evidence="7">The sequence shown here is derived from an EMBL/GenBank/DDBJ whole genome shotgun (WGS) entry which is preliminary data.</text>
</comment>
<keyword evidence="5" id="KW-1133">Transmembrane helix</keyword>
<feature type="repeat" description="ANK" evidence="3">
    <location>
        <begin position="1465"/>
        <end position="1490"/>
    </location>
</feature>
<keyword evidence="5" id="KW-0472">Membrane</keyword>
<name>A0A8H5KTA7_9HYPO</name>
<reference evidence="7 8" key="1">
    <citation type="submission" date="2020-05" db="EMBL/GenBank/DDBJ databases">
        <title>Identification and distribution of gene clusters putatively required for synthesis of sphingolipid metabolism inhibitors in phylogenetically diverse species of the filamentous fungus Fusarium.</title>
        <authorList>
            <person name="Kim H.-S."/>
            <person name="Busman M."/>
            <person name="Brown D.W."/>
            <person name="Divon H."/>
            <person name="Uhlig S."/>
            <person name="Proctor R.H."/>
        </authorList>
    </citation>
    <scope>NUCLEOTIDE SEQUENCE [LARGE SCALE GENOMIC DNA]</scope>
    <source>
        <strain evidence="7 8">NRRL 36939</strain>
    </source>
</reference>
<feature type="repeat" description="ANK" evidence="3">
    <location>
        <begin position="1430"/>
        <end position="1451"/>
    </location>
</feature>
<dbReference type="InterPro" id="IPR051631">
    <property type="entry name" value="Ankyrin-KH/SAM_domain"/>
</dbReference>
<feature type="signal peptide" evidence="6">
    <location>
        <begin position="1"/>
        <end position="30"/>
    </location>
</feature>
<feature type="transmembrane region" description="Helical" evidence="5">
    <location>
        <begin position="313"/>
        <end position="333"/>
    </location>
</feature>
<organism evidence="7 8">
    <name type="scientific">Fusarium pseudocircinatum</name>
    <dbReference type="NCBI Taxonomy" id="56676"/>
    <lineage>
        <taxon>Eukaryota</taxon>
        <taxon>Fungi</taxon>
        <taxon>Dikarya</taxon>
        <taxon>Ascomycota</taxon>
        <taxon>Pezizomycotina</taxon>
        <taxon>Sordariomycetes</taxon>
        <taxon>Hypocreomycetidae</taxon>
        <taxon>Hypocreales</taxon>
        <taxon>Nectriaceae</taxon>
        <taxon>Fusarium</taxon>
        <taxon>Fusarium fujikuroi species complex</taxon>
    </lineage>
</organism>
<keyword evidence="1" id="KW-0677">Repeat</keyword>
<keyword evidence="2 3" id="KW-0040">ANK repeat</keyword>
<dbReference type="PANTHER" id="PTHR23206">
    <property type="entry name" value="MASK PROTEIN"/>
    <property type="match status" value="1"/>
</dbReference>
<evidence type="ECO:0000256" key="3">
    <source>
        <dbReference type="PROSITE-ProRule" id="PRU00023"/>
    </source>
</evidence>
<dbReference type="SMART" id="SM00248">
    <property type="entry name" value="ANK"/>
    <property type="match status" value="10"/>
</dbReference>
<evidence type="ECO:0000256" key="5">
    <source>
        <dbReference type="SAM" id="Phobius"/>
    </source>
</evidence>
<feature type="transmembrane region" description="Helical" evidence="5">
    <location>
        <begin position="353"/>
        <end position="375"/>
    </location>
</feature>
<feature type="repeat" description="ANK" evidence="3">
    <location>
        <begin position="1500"/>
        <end position="1520"/>
    </location>
</feature>
<feature type="region of interest" description="Disordered" evidence="4">
    <location>
        <begin position="236"/>
        <end position="256"/>
    </location>
</feature>
<dbReference type="Proteomes" id="UP000546213">
    <property type="component" value="Unassembled WGS sequence"/>
</dbReference>
<gene>
    <name evidence="7" type="ORF">FPCIR_12024</name>
</gene>
<dbReference type="EMBL" id="JAAOAS010000380">
    <property type="protein sequence ID" value="KAF5577580.1"/>
    <property type="molecule type" value="Genomic_DNA"/>
</dbReference>
<feature type="transmembrane region" description="Helical" evidence="5">
    <location>
        <begin position="68"/>
        <end position="90"/>
    </location>
</feature>
<evidence type="ECO:0000256" key="2">
    <source>
        <dbReference type="ARBA" id="ARBA00023043"/>
    </source>
</evidence>
<dbReference type="PROSITE" id="PS50297">
    <property type="entry name" value="ANK_REP_REGION"/>
    <property type="match status" value="5"/>
</dbReference>
<feature type="transmembrane region" description="Helical" evidence="5">
    <location>
        <begin position="472"/>
        <end position="490"/>
    </location>
</feature>
<feature type="region of interest" description="Disordered" evidence="4">
    <location>
        <begin position="439"/>
        <end position="462"/>
    </location>
</feature>
<dbReference type="SUPFAM" id="SSF48403">
    <property type="entry name" value="Ankyrin repeat"/>
    <property type="match status" value="2"/>
</dbReference>
<feature type="repeat" description="ANK" evidence="3">
    <location>
        <begin position="1293"/>
        <end position="1325"/>
    </location>
</feature>
<feature type="repeat" description="ANK" evidence="3">
    <location>
        <begin position="1359"/>
        <end position="1391"/>
    </location>
</feature>
<protein>
    <submittedName>
        <fullName evidence="7">Ankyrin repeat</fullName>
    </submittedName>
</protein>
<keyword evidence="6" id="KW-0732">Signal</keyword>
<dbReference type="GO" id="GO:0005737">
    <property type="term" value="C:cytoplasm"/>
    <property type="evidence" value="ECO:0007669"/>
    <property type="project" value="TreeGrafter"/>
</dbReference>
<dbReference type="PROSITE" id="PS50088">
    <property type="entry name" value="ANK_REPEAT"/>
    <property type="match status" value="6"/>
</dbReference>
<sequence length="1670" mass="186781">MSKIIEIRSHPASALWLLVLFFSFLDCTMAGLLDDGDDFSNNLVSDLAPILALFGEKVTTQFMSQSTGWADCILLSMAPVGIVTIIVSSIRVGGYRWLKAIVGRARENIVAAELEVMSSTSHEACELWNGRTVVRCPGAADICEFICIYPTATTDQKLVVKNSGIKSVRIMDISAATDMKYMRVREKKRSAFCKFTRDLRGKFHGVWGNVPPLAKSTKPIGVLNILQRIKGIGKTSETSQIERGQATSSSGVHQQQDISLPSLNSGSVGSEPITAPQNEQKLGVNEILIVRNPKHPAPNLSLNCQANDKRWHLWVYAVVGIIIQGGVLVYFGFVTEYRSLRFEKEGSPVEDYAMPLAITGSVLLAIGMLICSHVVESSSNEIVHEVTDANTERTTALAMVWLQKQRTVADQFFQSAAIYPETTRFQVCASKRAIGNDGYQADHAASGRRKSGKHGGGQDKTDEAADWRLKTLTSLGTFVSLLGIVGQFTGLRGMHWTASIAQLGAVIIMTALRAMVRRHLANVIDHRDLDPGFELDWFVLSLTNPSSAPWLPEVTKSERAWEYSQIWKDVKMRSGHLWKKLMPDLHNAEAKKTEHPKDANSEPAFGLWKIDSGADGNIQDLHAQAIEEADVRPDSASQKKRFQEVSGLPNANSILLLRRHLGELGNWKSPAISEALALAKAIETTMNTFAPFLKDTVKEGHNFTWTMKAKTKTDSSSPAPRDTIGFNVKKTPDGWTARADELDAALSLWLYSVSLEASQEGDSTSEFPSSDDLWVRGGKVQKRRCLQILGPSTPGLLRDLDWWMPNGLKGILAAEVQQNLDPEEGQGKSFHYMVQVERIASSGMRWPHFDESKMTPSIEEHQATGCGPSGFSWKDLPSSKSEESEQITHWRWRPAEEIRGRTPSGEAAISCPLVVESQDSLERLYARDMFSSFVWALSSHFKPSCVGRTLKATIQSSNVTEMTDTVSLRNEDLSSLAKAIAEQGLWAEHEAYLTFIPPLSATDNLPGVDAVIDLAVQAAIEPEKEQDWSRAQIPYDWLFNTTMLFSPTSYVYWKSIAILLRLHARITYSEMRSFGSQRDDVYETQDLLKMRARIHSMLYDENQNIVNVRKSLEKMLNIHKELKLFPFPAEIMSPSIWKLLTSLDEWPLIKPNVFNSKVKRGDARDVFNFTELHHTMRSNLLGDQFIYWRVFMRITSDYMQMHAVDELIELFNEPDLLARTLFKSTDRSCRTVQETAAEWSEFIPENQSETTGIDTNDERETQTAMKHFYEDRAIKKAKALIFQRANVNAKGLDGFTPLHCAVRCGHAGLVDLLIQHGAEIRAPDVNGRTPMHLAAAENYSELLQKFLNHGSDLNTRDRAGRTPVHLAVMREATGSIEELIRLKADLVARESCGRTPLHIAALYNFGDCIDKLLGNEEVASNGGANVKDDKGQTPLHLAALFNSCEAIKTLLPPDLDGTVNVRDKEGQTPLHLAVMSEAFDAVDILMSKQAKQSWLPIDNNGNTPFHLAAREGRQDMIEFMGKLLKDLDLNPLILLLKTKADRMGAFSTAVSGHHLSSAWSLLDLAAELEHHGRVMLKDQMLEEVDDRNETILAKTVYRGPEDFALELIKRGANVNVEYEQNGRNLLHYAKKYKLERLQEVLRKKAKNWEDMQNKKDNRGFTPEQFALREG</sequence>
<dbReference type="InterPro" id="IPR036770">
    <property type="entry name" value="Ankyrin_rpt-contain_sf"/>
</dbReference>
<dbReference type="OrthoDB" id="194358at2759"/>
<evidence type="ECO:0000256" key="4">
    <source>
        <dbReference type="SAM" id="MobiDB-lite"/>
    </source>
</evidence>
<feature type="repeat" description="ANK" evidence="3">
    <location>
        <begin position="1326"/>
        <end position="1358"/>
    </location>
</feature>
<accession>A0A8H5KTA7</accession>
<evidence type="ECO:0000256" key="6">
    <source>
        <dbReference type="SAM" id="SignalP"/>
    </source>
</evidence>